<dbReference type="PROSITE" id="PS51891">
    <property type="entry name" value="CENP_V_GFA"/>
    <property type="match status" value="1"/>
</dbReference>
<accession>A0A1T5AAI7</accession>
<dbReference type="OrthoDB" id="7186766at2"/>
<evidence type="ECO:0000256" key="4">
    <source>
        <dbReference type="ARBA" id="ARBA00023239"/>
    </source>
</evidence>
<keyword evidence="7" id="KW-1185">Reference proteome</keyword>
<dbReference type="Gene3D" id="3.90.1590.10">
    <property type="entry name" value="glutathione-dependent formaldehyde- activating enzyme (gfa)"/>
    <property type="match status" value="1"/>
</dbReference>
<evidence type="ECO:0000256" key="1">
    <source>
        <dbReference type="ARBA" id="ARBA00005495"/>
    </source>
</evidence>
<proteinExistence type="inferred from homology"/>
<evidence type="ECO:0000256" key="2">
    <source>
        <dbReference type="ARBA" id="ARBA00022723"/>
    </source>
</evidence>
<dbReference type="AlphaFoldDB" id="A0A1T5AAI7"/>
<dbReference type="EMBL" id="FUYP01000003">
    <property type="protein sequence ID" value="SKB32014.1"/>
    <property type="molecule type" value="Genomic_DNA"/>
</dbReference>
<dbReference type="Pfam" id="PF04828">
    <property type="entry name" value="GFA"/>
    <property type="match status" value="1"/>
</dbReference>
<evidence type="ECO:0000256" key="3">
    <source>
        <dbReference type="ARBA" id="ARBA00022833"/>
    </source>
</evidence>
<keyword evidence="2" id="KW-0479">Metal-binding</keyword>
<comment type="similarity">
    <text evidence="1">Belongs to the Gfa family.</text>
</comment>
<keyword evidence="4" id="KW-0456">Lyase</keyword>
<dbReference type="GO" id="GO:0046872">
    <property type="term" value="F:metal ion binding"/>
    <property type="evidence" value="ECO:0007669"/>
    <property type="project" value="UniProtKB-KW"/>
</dbReference>
<evidence type="ECO:0000313" key="7">
    <source>
        <dbReference type="Proteomes" id="UP000190044"/>
    </source>
</evidence>
<evidence type="ECO:0000259" key="5">
    <source>
        <dbReference type="PROSITE" id="PS51891"/>
    </source>
</evidence>
<evidence type="ECO:0000313" key="6">
    <source>
        <dbReference type="EMBL" id="SKB32014.1"/>
    </source>
</evidence>
<dbReference type="InterPro" id="IPR011057">
    <property type="entry name" value="Mss4-like_sf"/>
</dbReference>
<dbReference type="GO" id="GO:0016846">
    <property type="term" value="F:carbon-sulfur lyase activity"/>
    <property type="evidence" value="ECO:0007669"/>
    <property type="project" value="InterPro"/>
</dbReference>
<dbReference type="PANTHER" id="PTHR33337">
    <property type="entry name" value="GFA DOMAIN-CONTAINING PROTEIN"/>
    <property type="match status" value="1"/>
</dbReference>
<protein>
    <submittedName>
        <fullName evidence="6">Uncharacterized conserved protein</fullName>
    </submittedName>
</protein>
<dbReference type="InterPro" id="IPR006913">
    <property type="entry name" value="CENP-V/GFA"/>
</dbReference>
<name>A0A1T5AAI7_9SPHN</name>
<reference evidence="7" key="1">
    <citation type="submission" date="2017-02" db="EMBL/GenBank/DDBJ databases">
        <authorList>
            <person name="Varghese N."/>
            <person name="Submissions S."/>
        </authorList>
    </citation>
    <scope>NUCLEOTIDE SEQUENCE [LARGE SCALE GENOMIC DNA]</scope>
    <source>
        <strain evidence="7">R11H</strain>
    </source>
</reference>
<dbReference type="RefSeq" id="WP_079637231.1">
    <property type="nucleotide sequence ID" value="NZ_FUYP01000003.1"/>
</dbReference>
<dbReference type="SUPFAM" id="SSF51316">
    <property type="entry name" value="Mss4-like"/>
    <property type="match status" value="1"/>
</dbReference>
<dbReference type="PANTHER" id="PTHR33337:SF40">
    <property type="entry name" value="CENP-V_GFA DOMAIN-CONTAINING PROTEIN-RELATED"/>
    <property type="match status" value="1"/>
</dbReference>
<feature type="domain" description="CENP-V/GFA" evidence="5">
    <location>
        <begin position="8"/>
        <end position="108"/>
    </location>
</feature>
<keyword evidence="3" id="KW-0862">Zinc</keyword>
<sequence length="156" mass="17304">MSDWKLPWVGGCRCGKLRFEISTPPLLTMACHCTGCQKMSASAYSLSMAIPDSGFRVTEGEPVLGGLHDPGLHHWHCDHCKSWVFTEVEPSLGFTNIRPSMLDDFSWFAPFIESYTSEALAWAKTGAVHSFEEFPAMEDYAPLVAEFAEKGARPGR</sequence>
<gene>
    <name evidence="6" type="ORF">SAMN06295937_100338</name>
</gene>
<dbReference type="Proteomes" id="UP000190044">
    <property type="component" value="Unassembled WGS sequence"/>
</dbReference>
<dbReference type="PROSITE" id="PS51257">
    <property type="entry name" value="PROKAR_LIPOPROTEIN"/>
    <property type="match status" value="1"/>
</dbReference>
<organism evidence="6 7">
    <name type="scientific">Sphingopyxis flava</name>
    <dbReference type="NCBI Taxonomy" id="1507287"/>
    <lineage>
        <taxon>Bacteria</taxon>
        <taxon>Pseudomonadati</taxon>
        <taxon>Pseudomonadota</taxon>
        <taxon>Alphaproteobacteria</taxon>
        <taxon>Sphingomonadales</taxon>
        <taxon>Sphingomonadaceae</taxon>
        <taxon>Sphingopyxis</taxon>
    </lineage>
</organism>